<evidence type="ECO:0000313" key="2">
    <source>
        <dbReference type="EMBL" id="ODQ72726.1"/>
    </source>
</evidence>
<feature type="signal peptide" evidence="1">
    <location>
        <begin position="1"/>
        <end position="21"/>
    </location>
</feature>
<accession>A0A1E3Q4W1</accession>
<name>A0A1E3Q4W1_LIPST</name>
<evidence type="ECO:0000313" key="3">
    <source>
        <dbReference type="Proteomes" id="UP000094385"/>
    </source>
</evidence>
<gene>
    <name evidence="2" type="ORF">LIPSTDRAFT_72347</name>
</gene>
<organism evidence="2 3">
    <name type="scientific">Lipomyces starkeyi NRRL Y-11557</name>
    <dbReference type="NCBI Taxonomy" id="675824"/>
    <lineage>
        <taxon>Eukaryota</taxon>
        <taxon>Fungi</taxon>
        <taxon>Dikarya</taxon>
        <taxon>Ascomycota</taxon>
        <taxon>Saccharomycotina</taxon>
        <taxon>Lipomycetes</taxon>
        <taxon>Lipomycetales</taxon>
        <taxon>Lipomycetaceae</taxon>
        <taxon>Lipomyces</taxon>
    </lineage>
</organism>
<reference evidence="2 3" key="1">
    <citation type="journal article" date="2016" name="Proc. Natl. Acad. Sci. U.S.A.">
        <title>Comparative genomics of biotechnologically important yeasts.</title>
        <authorList>
            <person name="Riley R."/>
            <person name="Haridas S."/>
            <person name="Wolfe K.H."/>
            <person name="Lopes M.R."/>
            <person name="Hittinger C.T."/>
            <person name="Goeker M."/>
            <person name="Salamov A.A."/>
            <person name="Wisecaver J.H."/>
            <person name="Long T.M."/>
            <person name="Calvey C.H."/>
            <person name="Aerts A.L."/>
            <person name="Barry K.W."/>
            <person name="Choi C."/>
            <person name="Clum A."/>
            <person name="Coughlan A.Y."/>
            <person name="Deshpande S."/>
            <person name="Douglass A.P."/>
            <person name="Hanson S.J."/>
            <person name="Klenk H.-P."/>
            <person name="LaButti K.M."/>
            <person name="Lapidus A."/>
            <person name="Lindquist E.A."/>
            <person name="Lipzen A.M."/>
            <person name="Meier-Kolthoff J.P."/>
            <person name="Ohm R.A."/>
            <person name="Otillar R.P."/>
            <person name="Pangilinan J.L."/>
            <person name="Peng Y."/>
            <person name="Rokas A."/>
            <person name="Rosa C.A."/>
            <person name="Scheuner C."/>
            <person name="Sibirny A.A."/>
            <person name="Slot J.C."/>
            <person name="Stielow J.B."/>
            <person name="Sun H."/>
            <person name="Kurtzman C.P."/>
            <person name="Blackwell M."/>
            <person name="Grigoriev I.V."/>
            <person name="Jeffries T.W."/>
        </authorList>
    </citation>
    <scope>NUCLEOTIDE SEQUENCE [LARGE SCALE GENOMIC DNA]</scope>
    <source>
        <strain evidence="2 3">NRRL Y-11557</strain>
    </source>
</reference>
<dbReference type="EMBL" id="KV454295">
    <property type="protein sequence ID" value="ODQ72726.1"/>
    <property type="molecule type" value="Genomic_DNA"/>
</dbReference>
<evidence type="ECO:0000256" key="1">
    <source>
        <dbReference type="SAM" id="SignalP"/>
    </source>
</evidence>
<proteinExistence type="predicted"/>
<keyword evidence="1" id="KW-0732">Signal</keyword>
<keyword evidence="3" id="KW-1185">Reference proteome</keyword>
<sequence length="59" mass="6617">MMTLLGLGSDIFPGLIFLAAAFDEVDDLAASIFDWSTWIDCSIRTVRAPYFLLSLYESH</sequence>
<dbReference type="AlphaFoldDB" id="A0A1E3Q4W1"/>
<protein>
    <submittedName>
        <fullName evidence="2">Uncharacterized protein</fullName>
    </submittedName>
</protein>
<dbReference type="Proteomes" id="UP000094385">
    <property type="component" value="Unassembled WGS sequence"/>
</dbReference>
<feature type="chain" id="PRO_5009134122" evidence="1">
    <location>
        <begin position="22"/>
        <end position="59"/>
    </location>
</feature>